<name>A0A6H1ZW73_9ZZZZ</name>
<dbReference type="AlphaFoldDB" id="A0A6H1ZW73"/>
<sequence length="578" mass="65635">MLQEEKFSINASDEDILETFAVWFKEANSYHDEMLCDQEIAEQYYLGNQTNRDLIPEYQSNTVENRIFEAVETLVPIATANVFHFTCKPGSENEDSVQRADKLRKVLQNKYRTLSMQEKLEQVVREMLLYKFGVLEYFWNKRTDDLDVQVVDPRLILIPKLRTDPHNLPYLIKLLEFTRDEFEEEFPSAEVDEMIISSNVDLKKKGAEEKKTIKVFEIWTNDTVAWLGGGQVINKMKNPYFDFTGDEQNGEIIFRNHLNQPEKPFVFFTAFKASNTPVAAKSLVDITIPIQDAINTQKRRIIDNLRTMGNGQILIDSDVMSEEQASNLTNEPGLIIRGEGVASENKMRREAGVPLPGAHFSNLQHSEAVFDNIMGTHSATRGSAQAKTLGQDILSRQQDYTRVDLITRVLNRGVERMANGLVQLMKMFYTEMHTIKIIGEEETLEFVRLNQDDIENFIEIEVKAEQTLPMDEISQRTEAVQLWQLGALDPVTLFQRLKFTNPEKAAERLVLWKQGQLDRETVARITEASAGAEAKASASPDKGRGVETSANVMQRASQSLGGTAPVGNAPKMAGERQQ</sequence>
<proteinExistence type="predicted"/>
<evidence type="ECO:0000313" key="2">
    <source>
        <dbReference type="EMBL" id="QJA51515.1"/>
    </source>
</evidence>
<organism evidence="2">
    <name type="scientific">viral metagenome</name>
    <dbReference type="NCBI Taxonomy" id="1070528"/>
    <lineage>
        <taxon>unclassified sequences</taxon>
        <taxon>metagenomes</taxon>
        <taxon>organismal metagenomes</taxon>
    </lineage>
</organism>
<feature type="region of interest" description="Disordered" evidence="1">
    <location>
        <begin position="528"/>
        <end position="578"/>
    </location>
</feature>
<dbReference type="Pfam" id="PF16510">
    <property type="entry name" value="P22_portal"/>
    <property type="match status" value="1"/>
</dbReference>
<dbReference type="InterPro" id="IPR032427">
    <property type="entry name" value="P22_portal"/>
</dbReference>
<gene>
    <name evidence="2" type="ORF">TM448A02179_0005</name>
</gene>
<evidence type="ECO:0008006" key="3">
    <source>
        <dbReference type="Google" id="ProtNLM"/>
    </source>
</evidence>
<dbReference type="EMBL" id="MT144269">
    <property type="protein sequence ID" value="QJA51515.1"/>
    <property type="molecule type" value="Genomic_DNA"/>
</dbReference>
<accession>A0A6H1ZW73</accession>
<reference evidence="2" key="1">
    <citation type="submission" date="2020-03" db="EMBL/GenBank/DDBJ databases">
        <title>The deep terrestrial virosphere.</title>
        <authorList>
            <person name="Holmfeldt K."/>
            <person name="Nilsson E."/>
            <person name="Simone D."/>
            <person name="Lopez-Fernandez M."/>
            <person name="Wu X."/>
            <person name="de Brujin I."/>
            <person name="Lundin D."/>
            <person name="Andersson A."/>
            <person name="Bertilsson S."/>
            <person name="Dopson M."/>
        </authorList>
    </citation>
    <scope>NUCLEOTIDE SEQUENCE</scope>
    <source>
        <strain evidence="2">TM448A02179</strain>
    </source>
</reference>
<feature type="compositionally biased region" description="Low complexity" evidence="1">
    <location>
        <begin position="528"/>
        <end position="539"/>
    </location>
</feature>
<evidence type="ECO:0000256" key="1">
    <source>
        <dbReference type="SAM" id="MobiDB-lite"/>
    </source>
</evidence>
<protein>
    <recommendedName>
        <fullName evidence="3">Portal protein</fullName>
    </recommendedName>
</protein>
<feature type="compositionally biased region" description="Polar residues" evidence="1">
    <location>
        <begin position="548"/>
        <end position="561"/>
    </location>
</feature>